<reference evidence="1" key="3">
    <citation type="journal article" date="2000" name="Genome Res.">
        <title>RIKEN integrated sequence analysis (RISA) system--384-format sequencing pipeline with 384 multicapillary sequencer.</title>
        <authorList>
            <person name="Shibata K."/>
            <person name="Itoh M."/>
            <person name="Aizawa K."/>
            <person name="Nagaoka S."/>
            <person name="Sasaki N."/>
            <person name="Carninci P."/>
            <person name="Konno H."/>
            <person name="Akiyama J."/>
            <person name="Nishi K."/>
            <person name="Kitsunai T."/>
            <person name="Tashiro H."/>
            <person name="Itoh M."/>
            <person name="Sumi N."/>
            <person name="Ishii Y."/>
            <person name="Nakamura S."/>
            <person name="Hazama M."/>
            <person name="Nishine T."/>
            <person name="Harada A."/>
            <person name="Yamamoto R."/>
            <person name="Matsumoto H."/>
            <person name="Sakaguchi S."/>
            <person name="Ikegami T."/>
            <person name="Kashiwagi K."/>
            <person name="Fujiwake S."/>
            <person name="Inoue K."/>
            <person name="Togawa Y."/>
            <person name="Izawa M."/>
            <person name="Ohara E."/>
            <person name="Watahiki M."/>
            <person name="Yoneda Y."/>
            <person name="Ishikawa T."/>
            <person name="Ozawa K."/>
            <person name="Tanaka T."/>
            <person name="Matsuura S."/>
            <person name="Kawai J."/>
            <person name="Okazaki Y."/>
            <person name="Muramatsu M."/>
            <person name="Inoue Y."/>
            <person name="Kira A."/>
            <person name="Hayashizaki Y."/>
        </authorList>
    </citation>
    <scope>NUCLEOTIDE SEQUENCE</scope>
    <source>
        <strain evidence="1">C57BL/6J</strain>
        <tissue evidence="1">Medulla oblongata</tissue>
    </source>
</reference>
<feature type="non-terminal residue" evidence="1">
    <location>
        <position position="1"/>
    </location>
</feature>
<reference evidence="1" key="2">
    <citation type="journal article" date="2000" name="Genome Res.">
        <title>Normalization and subtraction of cap-trapper-selected cDNAs to prepare full-length cDNA libraries for rapid discovery of new genes.</title>
        <authorList>
            <person name="Carninci P."/>
            <person name="Shibata Y."/>
            <person name="Hayatsu N."/>
            <person name="Sugahara Y."/>
            <person name="Shibata K."/>
            <person name="Itoh M."/>
            <person name="Konno H."/>
            <person name="Okazaki Y."/>
            <person name="Muramatsu M."/>
            <person name="Hayashizaki Y."/>
        </authorList>
    </citation>
    <scope>NUCLEOTIDE SEQUENCE</scope>
    <source>
        <strain evidence="1">C57BL/6J</strain>
        <tissue evidence="1">Medulla oblongata</tissue>
    </source>
</reference>
<reference evidence="1" key="4">
    <citation type="journal article" date="2001" name="Nature">
        <title>Functional annotation of a full-length mouse cDNA collection.</title>
        <authorList>
            <consortium name="The RIKEN Genome Exploration Research Group Phase II Team and the FANTOM Consortium"/>
        </authorList>
    </citation>
    <scope>NUCLEOTIDE SEQUENCE</scope>
    <source>
        <strain evidence="1">C57BL/6J</strain>
        <tissue evidence="1">Medulla oblongata</tissue>
    </source>
</reference>
<protein>
    <submittedName>
        <fullName evidence="1">Uncharacterized protein</fullName>
    </submittedName>
</protein>
<organism evidence="1">
    <name type="scientific">Mus musculus</name>
    <name type="common">Mouse</name>
    <dbReference type="NCBI Taxonomy" id="10090"/>
    <lineage>
        <taxon>Eukaryota</taxon>
        <taxon>Metazoa</taxon>
        <taxon>Chordata</taxon>
        <taxon>Craniata</taxon>
        <taxon>Vertebrata</taxon>
        <taxon>Euteleostomi</taxon>
        <taxon>Mammalia</taxon>
        <taxon>Eutheria</taxon>
        <taxon>Euarchontoglires</taxon>
        <taxon>Glires</taxon>
        <taxon>Rodentia</taxon>
        <taxon>Myomorpha</taxon>
        <taxon>Muroidea</taxon>
        <taxon>Muridae</taxon>
        <taxon>Murinae</taxon>
        <taxon>Mus</taxon>
        <taxon>Mus</taxon>
    </lineage>
</organism>
<reference evidence="1" key="7">
    <citation type="journal article" date="2005" name="Science">
        <title>The Transcriptional Landscape of the Mammalian Genome.</title>
        <authorList>
            <consortium name="The FANTOM Consortium"/>
            <consortium name="Riken Genome Exploration Research Group and Genome Science Group (Genome Network Project Core Group)"/>
        </authorList>
    </citation>
    <scope>NUCLEOTIDE SEQUENCE</scope>
    <source>
        <strain evidence="1">C57BL/6J</strain>
        <tissue evidence="1">Medulla oblongata</tissue>
    </source>
</reference>
<reference evidence="1" key="6">
    <citation type="journal article" date="2002" name="Nature">
        <title>Analysis of the mouse transcriptome based on functional annotation of 60,770 full-length cDNAs.</title>
        <authorList>
            <consortium name="The FANTOM Consortium and the RIKEN Genome Exploration Research Group Phase I and II Team"/>
        </authorList>
    </citation>
    <scope>NUCLEOTIDE SEQUENCE</scope>
    <source>
        <strain evidence="1">C57BL/6J</strain>
        <tissue evidence="1">Medulla oblongata</tissue>
    </source>
</reference>
<evidence type="ECO:0000313" key="2">
    <source>
        <dbReference type="MGI" id="MGI:2159400"/>
    </source>
</evidence>
<accession>Q8CCX1</accession>
<dbReference type="AGR" id="MGI:2159400"/>
<gene>
    <name evidence="2" type="primary">Tmie</name>
</gene>
<dbReference type="EMBL" id="AK031966">
    <property type="protein sequence ID" value="BAC27626.1"/>
    <property type="molecule type" value="mRNA"/>
</dbReference>
<reference evidence="1" key="8">
    <citation type="journal article" date="2005" name="Science">
        <title>Antisense Transcription in the Mammalian Transcriptome.</title>
        <authorList>
            <consortium name="RIKEN Genome Exploration Research Group and Genome Science Group (Genome Network Project Core Group) and the FANTOM Consortium"/>
        </authorList>
    </citation>
    <scope>NUCLEOTIDE SEQUENCE</scope>
    <source>
        <strain evidence="1">C57BL/6J</strain>
        <tissue evidence="1">Medulla oblongata</tissue>
    </source>
</reference>
<sequence>EPLPPDCESSPSVGPRAPQDRTLAVFRLLPPSPDPRTAGSAWGHPDFLTHQLCPGCSSEILPTPFGSLGTPPPHPHTPAKEPWVDSGNLLLRAVGHDDPKTLNWACFGSSYCCV</sequence>
<reference evidence="1" key="1">
    <citation type="journal article" date="1999" name="Methods Enzymol.">
        <title>High-efficiency full-length cDNA cloning.</title>
        <authorList>
            <person name="Carninci P."/>
            <person name="Hayashizaki Y."/>
        </authorList>
    </citation>
    <scope>NUCLEOTIDE SEQUENCE</scope>
    <source>
        <strain evidence="1">C57BL/6J</strain>
        <tissue evidence="1">Medulla oblongata</tissue>
    </source>
</reference>
<reference evidence="1" key="5">
    <citation type="submission" date="2001-07" db="EMBL/GenBank/DDBJ databases">
        <authorList>
            <person name="Adachi J."/>
            <person name="Aizawa K."/>
            <person name="Akimura T."/>
            <person name="Arakawa T."/>
            <person name="Bono H."/>
            <person name="Carninci P."/>
            <person name="Fukuda S."/>
            <person name="Furuno M."/>
            <person name="Hanagaki T."/>
            <person name="Hara A."/>
            <person name="Hashizume W."/>
            <person name="Hayashida K."/>
            <person name="Hayatsu N."/>
            <person name="Hiramoto K."/>
            <person name="Hiraoka T."/>
            <person name="Hirozane T."/>
            <person name="Hori F."/>
            <person name="Imotani K."/>
            <person name="Ishii Y."/>
            <person name="Itoh M."/>
            <person name="Kagawa I."/>
            <person name="Kasukawa T."/>
            <person name="Katoh H."/>
            <person name="Kawai J."/>
            <person name="Kojima Y."/>
            <person name="Kondo S."/>
            <person name="Konno H."/>
            <person name="Kouda M."/>
            <person name="Koya S."/>
            <person name="Kurihara C."/>
            <person name="Matsuyama T."/>
            <person name="Miyazaki A."/>
            <person name="Murata M."/>
            <person name="Nakamura M."/>
            <person name="Nishi K."/>
            <person name="Nomura K."/>
            <person name="Numazaki R."/>
            <person name="Ohno M."/>
            <person name="Ohsato N."/>
            <person name="Okazaki Y."/>
            <person name="Saito R."/>
            <person name="Saitoh H."/>
            <person name="Sakai C."/>
            <person name="Sakai K."/>
            <person name="Sakazume N."/>
            <person name="Sano H."/>
            <person name="Sasaki D."/>
            <person name="Shibata K."/>
            <person name="Shinagawa A."/>
            <person name="Shiraki T."/>
            <person name="Sogabe Y."/>
            <person name="Tagami M."/>
            <person name="Tagawa A."/>
            <person name="Takahashi F."/>
            <person name="Takaku-Akahira S."/>
            <person name="Takeda Y."/>
            <person name="Tanaka T."/>
            <person name="Tomaru A."/>
            <person name="Toya T."/>
            <person name="Yasunishi A."/>
            <person name="Muramatsu M."/>
            <person name="Hayashizaki Y."/>
        </authorList>
    </citation>
    <scope>NUCLEOTIDE SEQUENCE</scope>
    <source>
        <strain evidence="1">C57BL/6J</strain>
        <tissue evidence="1">Medulla oblongata</tissue>
    </source>
</reference>
<dbReference type="AlphaFoldDB" id="Q8CCX1"/>
<evidence type="ECO:0000313" key="1">
    <source>
        <dbReference type="EMBL" id="BAC27626.1"/>
    </source>
</evidence>
<proteinExistence type="evidence at transcript level"/>
<dbReference type="MGI" id="MGI:2159400">
    <property type="gene designation" value="Tmie"/>
</dbReference>
<name>Q8CCX1_MOUSE</name>